<dbReference type="InterPro" id="IPR017853">
    <property type="entry name" value="GH"/>
</dbReference>
<protein>
    <recommendedName>
        <fullName evidence="2">DUF4015 domain-containing protein</fullName>
    </recommendedName>
</protein>
<proteinExistence type="predicted"/>
<evidence type="ECO:0000313" key="3">
    <source>
        <dbReference type="EMBL" id="OHA68063.1"/>
    </source>
</evidence>
<sequence>MAFIILPLIFFFSLAAWKGFMFVNDKNEAQLTKEKQEVTEQSKMQEGTEEEKLSTQKETSSAETSSEELIYKAQETILRAQVLIAEVQKFLEERDKKARPAEINTVAGNGNGAKGVYMTGLIAAGQGDAALWLRNNIENLVLATELNAIVIDAKEADGPYVPNSMAQFVKKLKQENIWTMARIVVFADGSLKGGGPELYLKNRDGNLWRDAGGRYWLDPASPAVQEYIIQFSKQMIGLGFDELQYDYIRFPADGNLKDIVYPAYDGELTKSAVMNAFFEKLSGELRLYKKDIVLSADLFGLVAVRHELEEIGQGIEGAAKSFDYLSFMLYPSHFYGGFEIAADPIRQLPYLYYPRINQDITQVVSSHPYDVVFRSVLTASDYIASIGSSAKIRPWLQDFSLKFDTNRGIIYDAEKVRAQIEAAEQAGAAGWLLWNPANIYTEAALAQ</sequence>
<dbReference type="Gene3D" id="3.20.20.80">
    <property type="entry name" value="Glycosidases"/>
    <property type="match status" value="1"/>
</dbReference>
<accession>A0A1G2R5I1</accession>
<dbReference type="Proteomes" id="UP000179258">
    <property type="component" value="Unassembled WGS sequence"/>
</dbReference>
<dbReference type="EMBL" id="MHTX01000023">
    <property type="protein sequence ID" value="OHA68063.1"/>
    <property type="molecule type" value="Genomic_DNA"/>
</dbReference>
<dbReference type="InterPro" id="IPR025275">
    <property type="entry name" value="DUF4015"/>
</dbReference>
<dbReference type="AlphaFoldDB" id="A0A1G2R5I1"/>
<gene>
    <name evidence="3" type="ORF">A3D59_04220</name>
</gene>
<organism evidence="3 4">
    <name type="scientific">Candidatus Wildermuthbacteria bacterium RIFCSPHIGHO2_02_FULL_47_17</name>
    <dbReference type="NCBI Taxonomy" id="1802452"/>
    <lineage>
        <taxon>Bacteria</taxon>
        <taxon>Candidatus Wildermuthiibacteriota</taxon>
    </lineage>
</organism>
<feature type="region of interest" description="Disordered" evidence="1">
    <location>
        <begin position="34"/>
        <end position="66"/>
    </location>
</feature>
<name>A0A1G2R5I1_9BACT</name>
<feature type="domain" description="DUF4015" evidence="2">
    <location>
        <begin position="164"/>
        <end position="440"/>
    </location>
</feature>
<evidence type="ECO:0000259" key="2">
    <source>
        <dbReference type="Pfam" id="PF13200"/>
    </source>
</evidence>
<comment type="caution">
    <text evidence="3">The sequence shown here is derived from an EMBL/GenBank/DDBJ whole genome shotgun (WGS) entry which is preliminary data.</text>
</comment>
<evidence type="ECO:0000256" key="1">
    <source>
        <dbReference type="SAM" id="MobiDB-lite"/>
    </source>
</evidence>
<dbReference type="Pfam" id="PF13200">
    <property type="entry name" value="DUF4015"/>
    <property type="match status" value="1"/>
</dbReference>
<evidence type="ECO:0000313" key="4">
    <source>
        <dbReference type="Proteomes" id="UP000179258"/>
    </source>
</evidence>
<reference evidence="3 4" key="1">
    <citation type="journal article" date="2016" name="Nat. Commun.">
        <title>Thousands of microbial genomes shed light on interconnected biogeochemical processes in an aquifer system.</title>
        <authorList>
            <person name="Anantharaman K."/>
            <person name="Brown C.T."/>
            <person name="Hug L.A."/>
            <person name="Sharon I."/>
            <person name="Castelle C.J."/>
            <person name="Probst A.J."/>
            <person name="Thomas B.C."/>
            <person name="Singh A."/>
            <person name="Wilkins M.J."/>
            <person name="Karaoz U."/>
            <person name="Brodie E.L."/>
            <person name="Williams K.H."/>
            <person name="Hubbard S.S."/>
            <person name="Banfield J.F."/>
        </authorList>
    </citation>
    <scope>NUCLEOTIDE SEQUENCE [LARGE SCALE GENOMIC DNA]</scope>
</reference>
<dbReference type="SUPFAM" id="SSF51445">
    <property type="entry name" value="(Trans)glycosidases"/>
    <property type="match status" value="1"/>
</dbReference>